<reference evidence="3 4" key="1">
    <citation type="submission" date="2018-11" db="EMBL/GenBank/DDBJ databases">
        <title>Taxonoimc description of Halomarina strain SPP-AMP-1.</title>
        <authorList>
            <person name="Pal Y."/>
            <person name="Srinivasana K."/>
            <person name="Verma A."/>
            <person name="Kumar P."/>
        </authorList>
    </citation>
    <scope>NUCLEOTIDE SEQUENCE [LARGE SCALE GENOMIC DNA]</scope>
    <source>
        <strain evidence="3 4">SPP-AMP-1</strain>
    </source>
</reference>
<dbReference type="AlphaFoldDB" id="A0A3P3RG98"/>
<sequence length="471" mass="53318">MTGADTAFINRTEHLAELRSRYERDQADCIVMYGRRRLGKSTLARESIRDRDDAVYWQATEETPEVQLDDFVTAASETYPHVADIRHDWEPLLRALGREDAVVVLDEFPYLIQSDDAVPSKIQRVWDTHLEETSTTLVLVGSSISIMEEKVLGGGSPLYGRRTHSIDLPPLQIGDAIHFYPADDADTILQAWSVFGGTPYYLRAIDQTCSLAENIQSLILSEHGVLHDEPEFLVRTEFGIREPQTYYTILRALAQGKRETNEIAGFAGVDSNSLGSYLTKLRRLRLIVRDIPVTESPNATRKSRYRLSEPLFRFWFRFVYGQEGTIAQLGETAYEQLVAPEFTDYMGALFESACQRALPQLVPKTYQGVGYWWHKQHELDAVGLAADGTIVAGECKYTSRRMTEGDLARLERTAATIEWTPPDGGEPTYQYCCFCRSGFSEDLTQLAENRDDVRLFTPKEIVTSLTTTHGR</sequence>
<dbReference type="InterPro" id="IPR011335">
    <property type="entry name" value="Restrct_endonuc-II-like"/>
</dbReference>
<dbReference type="SUPFAM" id="SSF46785">
    <property type="entry name" value="Winged helix' DNA-binding domain"/>
    <property type="match status" value="1"/>
</dbReference>
<feature type="domain" description="DUF234" evidence="2">
    <location>
        <begin position="315"/>
        <end position="400"/>
    </location>
</feature>
<dbReference type="SUPFAM" id="SSF52980">
    <property type="entry name" value="Restriction endonuclease-like"/>
    <property type="match status" value="1"/>
</dbReference>
<comment type="caution">
    <text evidence="3">The sequence shown here is derived from an EMBL/GenBank/DDBJ whole genome shotgun (WGS) entry which is preliminary data.</text>
</comment>
<dbReference type="SUPFAM" id="SSF52540">
    <property type="entry name" value="P-loop containing nucleoside triphosphate hydrolases"/>
    <property type="match status" value="1"/>
</dbReference>
<dbReference type="Pfam" id="PF01637">
    <property type="entry name" value="ATPase_2"/>
    <property type="match status" value="1"/>
</dbReference>
<gene>
    <name evidence="3" type="ORF">EIK79_04455</name>
</gene>
<accession>A0A3P3RG98</accession>
<dbReference type="OrthoDB" id="132045at2157"/>
<keyword evidence="3" id="KW-0067">ATP-binding</keyword>
<evidence type="ECO:0000313" key="3">
    <source>
        <dbReference type="EMBL" id="RRJ32482.1"/>
    </source>
</evidence>
<proteinExistence type="predicted"/>
<evidence type="ECO:0000259" key="2">
    <source>
        <dbReference type="Pfam" id="PF03008"/>
    </source>
</evidence>
<dbReference type="GO" id="GO:0005524">
    <property type="term" value="F:ATP binding"/>
    <property type="evidence" value="ECO:0007669"/>
    <property type="project" value="UniProtKB-KW"/>
</dbReference>
<dbReference type="InterPro" id="IPR036390">
    <property type="entry name" value="WH_DNA-bd_sf"/>
</dbReference>
<dbReference type="Gene3D" id="3.40.50.300">
    <property type="entry name" value="P-loop containing nucleotide triphosphate hydrolases"/>
    <property type="match status" value="1"/>
</dbReference>
<dbReference type="Pfam" id="PF03008">
    <property type="entry name" value="DUF234"/>
    <property type="match status" value="1"/>
</dbReference>
<dbReference type="Proteomes" id="UP000282322">
    <property type="component" value="Unassembled WGS sequence"/>
</dbReference>
<keyword evidence="4" id="KW-1185">Reference proteome</keyword>
<organism evidence="3 4">
    <name type="scientific">Halocatena pleomorpha</name>
    <dbReference type="NCBI Taxonomy" id="1785090"/>
    <lineage>
        <taxon>Archaea</taxon>
        <taxon>Methanobacteriati</taxon>
        <taxon>Methanobacteriota</taxon>
        <taxon>Stenosarchaea group</taxon>
        <taxon>Halobacteria</taxon>
        <taxon>Halobacteriales</taxon>
        <taxon>Natronomonadaceae</taxon>
        <taxon>Halocatena</taxon>
    </lineage>
</organism>
<name>A0A3P3RG98_9EURY</name>
<keyword evidence="3" id="KW-0547">Nucleotide-binding</keyword>
<dbReference type="PANTHER" id="PTHR34704:SF1">
    <property type="entry name" value="ATPASE"/>
    <property type="match status" value="1"/>
</dbReference>
<protein>
    <submittedName>
        <fullName evidence="3">ATP-binding protein</fullName>
    </submittedName>
</protein>
<dbReference type="InterPro" id="IPR004256">
    <property type="entry name" value="DUF234"/>
</dbReference>
<dbReference type="RefSeq" id="WP_124953941.1">
    <property type="nucleotide sequence ID" value="NZ_RRCH01000008.1"/>
</dbReference>
<dbReference type="PANTHER" id="PTHR34704">
    <property type="entry name" value="ATPASE"/>
    <property type="match status" value="1"/>
</dbReference>
<dbReference type="EMBL" id="RRCH01000008">
    <property type="protein sequence ID" value="RRJ32482.1"/>
    <property type="molecule type" value="Genomic_DNA"/>
</dbReference>
<dbReference type="InterPro" id="IPR011579">
    <property type="entry name" value="ATPase_dom"/>
</dbReference>
<evidence type="ECO:0000259" key="1">
    <source>
        <dbReference type="Pfam" id="PF01637"/>
    </source>
</evidence>
<dbReference type="InterPro" id="IPR027417">
    <property type="entry name" value="P-loop_NTPase"/>
</dbReference>
<evidence type="ECO:0000313" key="4">
    <source>
        <dbReference type="Proteomes" id="UP000282322"/>
    </source>
</evidence>
<feature type="domain" description="ATPase" evidence="1">
    <location>
        <begin position="8"/>
        <end position="203"/>
    </location>
</feature>